<protein>
    <submittedName>
        <fullName evidence="4">GIY-YIG domain-containing protein</fullName>
    </submittedName>
</protein>
<keyword evidence="3" id="KW-1185">Reference proteome</keyword>
<feature type="domain" description="GIY-YIG" evidence="2">
    <location>
        <begin position="135"/>
        <end position="221"/>
    </location>
</feature>
<sequence length="449" mass="51308">MIAKRTNLLEVRLLLEVGKNIELIVRKYLISRCYEQTPQSSNQQPIEQFDVTSKPIGERRKTEESGYGSCESESENVEESDDENNSDDTNDDEVDEGEEELISPIQIQAAKYFHQIPNYGPGTPMHTLLNEINTGIYFIYGLFLKDADGNIDTPFYIGVSGNPYLRFYQHHTHSASETLRQFKEANKNNIVMRILYGGSMENCLFLETLFIKFDKLLNYNLKNAQSGESRTPPLFECNAVTGLDNLIQYVVENGVNVTPGRTKTAPTTIEPFFKISPDYPMEFKALMEEIVQMDHYLYVLTIIDEHERIIKIFYIGITYSLEFRLYSHFLHCKKSNSPYCATLNKNLANVRIITFGKTKSRTTYNTNTNTGFLCLTKTVDGDFVGIIRDDYGKAVTTTTKPFPFVPKSDVEDLLNFRRTRYQSYDILATDLEDHDDSDACSEASVSPET</sequence>
<feature type="region of interest" description="Disordered" evidence="1">
    <location>
        <begin position="37"/>
        <end position="99"/>
    </location>
</feature>
<dbReference type="CDD" id="cd00719">
    <property type="entry name" value="GIY-YIG_SF"/>
    <property type="match status" value="1"/>
</dbReference>
<accession>A0A914ZGJ3</accession>
<organism evidence="3 4">
    <name type="scientific">Panagrolaimus superbus</name>
    <dbReference type="NCBI Taxonomy" id="310955"/>
    <lineage>
        <taxon>Eukaryota</taxon>
        <taxon>Metazoa</taxon>
        <taxon>Ecdysozoa</taxon>
        <taxon>Nematoda</taxon>
        <taxon>Chromadorea</taxon>
        <taxon>Rhabditida</taxon>
        <taxon>Tylenchina</taxon>
        <taxon>Panagrolaimomorpha</taxon>
        <taxon>Panagrolaimoidea</taxon>
        <taxon>Panagrolaimidae</taxon>
        <taxon>Panagrolaimus</taxon>
    </lineage>
</organism>
<dbReference type="WBParaSite" id="PSU_v2.g9406.t1">
    <property type="protein sequence ID" value="PSU_v2.g9406.t1"/>
    <property type="gene ID" value="PSU_v2.g9406"/>
</dbReference>
<evidence type="ECO:0000313" key="3">
    <source>
        <dbReference type="Proteomes" id="UP000887577"/>
    </source>
</evidence>
<dbReference type="AlphaFoldDB" id="A0A914ZGJ3"/>
<dbReference type="PROSITE" id="PS50164">
    <property type="entry name" value="GIY_YIG"/>
    <property type="match status" value="1"/>
</dbReference>
<feature type="compositionally biased region" description="Acidic residues" evidence="1">
    <location>
        <begin position="72"/>
        <end position="99"/>
    </location>
</feature>
<dbReference type="InterPro" id="IPR000305">
    <property type="entry name" value="GIY-YIG_endonuc"/>
</dbReference>
<evidence type="ECO:0000259" key="2">
    <source>
        <dbReference type="PROSITE" id="PS50164"/>
    </source>
</evidence>
<dbReference type="Proteomes" id="UP000887577">
    <property type="component" value="Unplaced"/>
</dbReference>
<proteinExistence type="predicted"/>
<evidence type="ECO:0000256" key="1">
    <source>
        <dbReference type="SAM" id="MobiDB-lite"/>
    </source>
</evidence>
<feature type="compositionally biased region" description="Polar residues" evidence="1">
    <location>
        <begin position="37"/>
        <end position="46"/>
    </location>
</feature>
<evidence type="ECO:0000313" key="4">
    <source>
        <dbReference type="WBParaSite" id="PSU_v2.g9406.t1"/>
    </source>
</evidence>
<reference evidence="4" key="1">
    <citation type="submission" date="2022-11" db="UniProtKB">
        <authorList>
            <consortium name="WormBaseParasite"/>
        </authorList>
    </citation>
    <scope>IDENTIFICATION</scope>
</reference>
<name>A0A914ZGJ3_9BILA</name>